<dbReference type="InterPro" id="IPR050584">
    <property type="entry name" value="Cholesterol_7-desaturase"/>
</dbReference>
<dbReference type="EMBL" id="JAXOJX010000012">
    <property type="protein sequence ID" value="MDZ5456917.1"/>
    <property type="molecule type" value="Genomic_DNA"/>
</dbReference>
<keyword evidence="2" id="KW-0479">Metal-binding</keyword>
<evidence type="ECO:0000256" key="4">
    <source>
        <dbReference type="ARBA" id="ARBA00023004"/>
    </source>
</evidence>
<dbReference type="Pfam" id="PF19112">
    <property type="entry name" value="VanA_C"/>
    <property type="match status" value="1"/>
</dbReference>
<accession>A0ABU5ICT2</accession>
<keyword evidence="1" id="KW-0001">2Fe-2S</keyword>
<dbReference type="PANTHER" id="PTHR21266">
    <property type="entry name" value="IRON-SULFUR DOMAIN CONTAINING PROTEIN"/>
    <property type="match status" value="1"/>
</dbReference>
<dbReference type="InterPro" id="IPR036922">
    <property type="entry name" value="Rieske_2Fe-2S_sf"/>
</dbReference>
<keyword evidence="8" id="KW-1185">Reference proteome</keyword>
<dbReference type="InterPro" id="IPR044043">
    <property type="entry name" value="VanA_C_cat"/>
</dbReference>
<organism evidence="7 8">
    <name type="scientific">Azohydromonas lata</name>
    <dbReference type="NCBI Taxonomy" id="45677"/>
    <lineage>
        <taxon>Bacteria</taxon>
        <taxon>Pseudomonadati</taxon>
        <taxon>Pseudomonadota</taxon>
        <taxon>Betaproteobacteria</taxon>
        <taxon>Burkholderiales</taxon>
        <taxon>Sphaerotilaceae</taxon>
        <taxon>Azohydromonas</taxon>
    </lineage>
</organism>
<dbReference type="Gene3D" id="2.102.10.10">
    <property type="entry name" value="Rieske [2Fe-2S] iron-sulphur domain"/>
    <property type="match status" value="1"/>
</dbReference>
<dbReference type="CDD" id="cd08878">
    <property type="entry name" value="RHO_alpha_C_DMO-like"/>
    <property type="match status" value="1"/>
</dbReference>
<evidence type="ECO:0000259" key="6">
    <source>
        <dbReference type="PROSITE" id="PS51296"/>
    </source>
</evidence>
<dbReference type="PROSITE" id="PS51296">
    <property type="entry name" value="RIESKE"/>
    <property type="match status" value="1"/>
</dbReference>
<dbReference type="Gene3D" id="3.90.380.10">
    <property type="entry name" value="Naphthalene 1,2-dioxygenase Alpha Subunit, Chain A, domain 1"/>
    <property type="match status" value="1"/>
</dbReference>
<proteinExistence type="predicted"/>
<evidence type="ECO:0000313" key="7">
    <source>
        <dbReference type="EMBL" id="MDZ5456917.1"/>
    </source>
</evidence>
<keyword evidence="7" id="KW-0223">Dioxygenase</keyword>
<keyword evidence="4" id="KW-0408">Iron</keyword>
<feature type="domain" description="Rieske" evidence="6">
    <location>
        <begin position="8"/>
        <end position="111"/>
    </location>
</feature>
<reference evidence="7 8" key="1">
    <citation type="submission" date="2023-11" db="EMBL/GenBank/DDBJ databases">
        <title>Draft genome of Azohydromonas lata strain H1 (DSM1123), a polyhydroxyalkanoate producer.</title>
        <authorList>
            <person name="Traversa D."/>
            <person name="D'Addabbo P."/>
            <person name="Pazzani C."/>
            <person name="Manzari C."/>
            <person name="Chiara M."/>
            <person name="Scrascia M."/>
        </authorList>
    </citation>
    <scope>NUCLEOTIDE SEQUENCE [LARGE SCALE GENOMIC DNA]</scope>
    <source>
        <strain evidence="7 8">H1</strain>
    </source>
</reference>
<protein>
    <submittedName>
        <fullName evidence="7">Aromatic ring-hydroxylating dioxygenase subunit alpha</fullName>
    </submittedName>
</protein>
<evidence type="ECO:0000256" key="5">
    <source>
        <dbReference type="ARBA" id="ARBA00023014"/>
    </source>
</evidence>
<evidence type="ECO:0000313" key="8">
    <source>
        <dbReference type="Proteomes" id="UP001293718"/>
    </source>
</evidence>
<evidence type="ECO:0000256" key="1">
    <source>
        <dbReference type="ARBA" id="ARBA00022714"/>
    </source>
</evidence>
<dbReference type="SUPFAM" id="SSF55961">
    <property type="entry name" value="Bet v1-like"/>
    <property type="match status" value="1"/>
</dbReference>
<evidence type="ECO:0000256" key="3">
    <source>
        <dbReference type="ARBA" id="ARBA00023002"/>
    </source>
</evidence>
<dbReference type="Pfam" id="PF00355">
    <property type="entry name" value="Rieske"/>
    <property type="match status" value="1"/>
</dbReference>
<dbReference type="GO" id="GO:0051213">
    <property type="term" value="F:dioxygenase activity"/>
    <property type="evidence" value="ECO:0007669"/>
    <property type="project" value="UniProtKB-KW"/>
</dbReference>
<evidence type="ECO:0000256" key="2">
    <source>
        <dbReference type="ARBA" id="ARBA00022723"/>
    </source>
</evidence>
<keyword evidence="5" id="KW-0411">Iron-sulfur</keyword>
<gene>
    <name evidence="7" type="ORF">SM757_10080</name>
</gene>
<name>A0ABU5ICT2_9BURK</name>
<dbReference type="PANTHER" id="PTHR21266:SF60">
    <property type="entry name" value="3-KETOSTEROID-9-ALPHA-MONOOXYGENASE, OXYGENASE COMPONENT"/>
    <property type="match status" value="1"/>
</dbReference>
<sequence>MSFVMNAWYAACWSDEVKQGEMFHRTLLDEEIVLYRNAAGQPVALRDRCPHRFVPLHMGRLRGDVIECGYHGLQFDCSGACVKNPHGDGKIPAAAKVKSYPVVERHTLLWVWMGEPSAADPSLIPDYSLLDNKDGFVTSRGYIVMNAGYELMGENLLDLSHVAYLHEGLLGTPGMASALPELREEGPRRLWVDRWMPNVEVPKVFDMLFRQDGNPVDAWQNMRFDAPSNFLVDAGVHAPGESRERGAGYFGIHILTPQTNGTTHYHFAAARPQGQALDAQTAEQLSQLRRFVFEEQDKPIVDAQQAAIGDADFWSLKPVLLAIDAGPVRMRRMLERMRKDEAAQRQGEACRV</sequence>
<dbReference type="SUPFAM" id="SSF50022">
    <property type="entry name" value="ISP domain"/>
    <property type="match status" value="1"/>
</dbReference>
<dbReference type="RefSeq" id="WP_322465352.1">
    <property type="nucleotide sequence ID" value="NZ_JAXOJX010000012.1"/>
</dbReference>
<comment type="caution">
    <text evidence="7">The sequence shown here is derived from an EMBL/GenBank/DDBJ whole genome shotgun (WGS) entry which is preliminary data.</text>
</comment>
<dbReference type="Proteomes" id="UP001293718">
    <property type="component" value="Unassembled WGS sequence"/>
</dbReference>
<keyword evidence="3" id="KW-0560">Oxidoreductase</keyword>
<dbReference type="InterPro" id="IPR017941">
    <property type="entry name" value="Rieske_2Fe-2S"/>
</dbReference>